<name>A0ABW6AZE4_9SPHI</name>
<comment type="caution">
    <text evidence="5">The sequence shown here is derived from an EMBL/GenBank/DDBJ whole genome shotgun (WGS) entry which is preliminary data.</text>
</comment>
<dbReference type="RefSeq" id="WP_377609571.1">
    <property type="nucleotide sequence ID" value="NZ_JBHUPA010000002.1"/>
</dbReference>
<evidence type="ECO:0000256" key="1">
    <source>
        <dbReference type="SAM" id="Coils"/>
    </source>
</evidence>
<accession>A0ABW6AZE4</accession>
<feature type="coiled-coil region" evidence="1">
    <location>
        <begin position="716"/>
        <end position="919"/>
    </location>
</feature>
<feature type="transmembrane region" description="Helical" evidence="3">
    <location>
        <begin position="514"/>
        <end position="533"/>
    </location>
</feature>
<dbReference type="Pfam" id="PF10145">
    <property type="entry name" value="PhageMin_Tail"/>
    <property type="match status" value="1"/>
</dbReference>
<dbReference type="EMBL" id="JBHUPA010000002">
    <property type="protein sequence ID" value="MFD2961391.1"/>
    <property type="molecule type" value="Genomic_DNA"/>
</dbReference>
<evidence type="ECO:0000313" key="6">
    <source>
        <dbReference type="Proteomes" id="UP001597560"/>
    </source>
</evidence>
<evidence type="ECO:0000256" key="2">
    <source>
        <dbReference type="SAM" id="MobiDB-lite"/>
    </source>
</evidence>
<gene>
    <name evidence="5" type="ORF">ACFS6J_06325</name>
</gene>
<evidence type="ECO:0000256" key="3">
    <source>
        <dbReference type="SAM" id="Phobius"/>
    </source>
</evidence>
<organism evidence="5 6">
    <name type="scientific">Olivibacter jilunii</name>
    <dbReference type="NCBI Taxonomy" id="985016"/>
    <lineage>
        <taxon>Bacteria</taxon>
        <taxon>Pseudomonadati</taxon>
        <taxon>Bacteroidota</taxon>
        <taxon>Sphingobacteriia</taxon>
        <taxon>Sphingobacteriales</taxon>
        <taxon>Sphingobacteriaceae</taxon>
        <taxon>Olivibacter</taxon>
    </lineage>
</organism>
<evidence type="ECO:0000259" key="4">
    <source>
        <dbReference type="Pfam" id="PF10145"/>
    </source>
</evidence>
<dbReference type="InterPro" id="IPR010090">
    <property type="entry name" value="Phage_tape_meas"/>
</dbReference>
<keyword evidence="3" id="KW-0472">Membrane</keyword>
<protein>
    <submittedName>
        <fullName evidence="5">Phage tail tape measure protein</fullName>
    </submittedName>
</protein>
<feature type="coiled-coil region" evidence="1">
    <location>
        <begin position="16"/>
        <end position="74"/>
    </location>
</feature>
<reference evidence="6" key="1">
    <citation type="journal article" date="2019" name="Int. J. Syst. Evol. Microbiol.">
        <title>The Global Catalogue of Microorganisms (GCM) 10K type strain sequencing project: providing services to taxonomists for standard genome sequencing and annotation.</title>
        <authorList>
            <consortium name="The Broad Institute Genomics Platform"/>
            <consortium name="The Broad Institute Genome Sequencing Center for Infectious Disease"/>
            <person name="Wu L."/>
            <person name="Ma J."/>
        </authorList>
    </citation>
    <scope>NUCLEOTIDE SEQUENCE [LARGE SCALE GENOMIC DNA]</scope>
    <source>
        <strain evidence="6">KCTC 23098</strain>
    </source>
</reference>
<keyword evidence="1" id="KW-0175">Coiled coil</keyword>
<keyword evidence="6" id="KW-1185">Reference proteome</keyword>
<keyword evidence="3" id="KW-0812">Transmembrane</keyword>
<feature type="region of interest" description="Disordered" evidence="2">
    <location>
        <begin position="690"/>
        <end position="713"/>
    </location>
</feature>
<sequence>MASRTENRGVNIYINGKQAEGSLKDLKNQSRQLNNELGKLTPGTEAFRKKAMELRSVNERLQSIKDDIKGVNESFAWLKSEVGKLGVLAAGVLGFDALSSKMGDIISQNSEMSDTIADVMKTTGLTETAVRRLNSEFQKIDTRTSRQELNGLAYVAGKLGISAEKDVLAFVRAADQISVALGEDLGGAEEAINSLGKLTDIFKLKDVYGIEEALLKVGSVINDLGAAGTANEGNMVRWVQRMAGIAPAANVSAQATFALAATMDQFGQGIESSSTAVGQFLVKMGADVPKYAKIAGLSTQEFSKILKKDAAEALTLVLGKVSNTTGGIQSLADGMGLIGVENQQAVQALGVLASNLDTFKTNLDLANQSFALGNSVTAEFDVKNNTLAARIDKLKKKFTDFTTNFTFNDLLIKGVMIITSFVGALERNFDTIVNLAKVVLTATVAIGSYRAAVLIADLATKGFTLTIVIGEKAMTLARISTIALAGAKALLSGNLVKARQAWNLLNLSMAANPIGLVVAGVTALTAALILFSGRLSPAAQAMKDYNDVMAEAERTTIAERLAIERAQKAMLNEKKSREQRLKAVADLRQIMPDVLKDYSDEELLAGKATRAIEKQTKAILNRAKMRAYENQITKLEEENIKIDQDLGENISDRSLTNPLNAFANWKYLNLLNRKMANQARIKELESGLEGLNDAPETTKPADIPVDNNGVTPGLTKEQLKAQKAAERAAKAAAKKEASLQEQIDNSLSRFQTKADKSEDGADSKLVQMEAEYKRLMDLAKGNEEAQTQITEAFGRARQNRVLEILKEGASKQREQMRKDLESQQQEQAAADAALYKQKLDAIDQMNASEQEKDVARQVLKQEQEASDFEKQQENLVARWAMLEAMEELGDLELEEARRIADEKANIEKQVTDNAIAENERLARQRLDIATKTQQAETSLREATTSAYEASFGLLRELFKENKQIAMLFLLGEKAAAAASVIIKLQQEIAGYYASNAALGPAGVAIATKLALAAKIRAGVSLATIATQTLGQFEDGGYSNTPQDNGKPVGWVRRPTIFTNSSSGRPFIAGEGYKPEYIISSEQLKDPVIADFVAMMEANRGIRRFEQGGYNAPPNGPSSVTVPGMEVLTALMTQLINATEQAQDKKVNLPWSDLQLQNDKIVKIQNRVNS</sequence>
<proteinExistence type="predicted"/>
<dbReference type="Proteomes" id="UP001597560">
    <property type="component" value="Unassembled WGS sequence"/>
</dbReference>
<keyword evidence="3" id="KW-1133">Transmembrane helix</keyword>
<evidence type="ECO:0000313" key="5">
    <source>
        <dbReference type="EMBL" id="MFD2961391.1"/>
    </source>
</evidence>
<feature type="domain" description="Phage tail tape measure protein" evidence="4">
    <location>
        <begin position="141"/>
        <end position="326"/>
    </location>
</feature>
<feature type="coiled-coil region" evidence="1">
    <location>
        <begin position="618"/>
        <end position="645"/>
    </location>
</feature>
<dbReference type="NCBIfam" id="TIGR01760">
    <property type="entry name" value="tape_meas_TP901"/>
    <property type="match status" value="1"/>
</dbReference>